<dbReference type="EMBL" id="CP007448">
    <property type="protein sequence ID" value="AHM71643.1"/>
    <property type="molecule type" value="Genomic_DNA"/>
</dbReference>
<dbReference type="GO" id="GO:0044660">
    <property type="term" value="P:viral release via pore formation in host cell membrane"/>
    <property type="evidence" value="ECO:0007669"/>
    <property type="project" value="InterPro"/>
</dbReference>
<feature type="transmembrane region" description="Helical" evidence="1">
    <location>
        <begin position="42"/>
        <end position="61"/>
    </location>
</feature>
<dbReference type="AlphaFoldDB" id="A0A7U4GCC1"/>
<accession>A0A7U4GCC1</accession>
<name>A0A7U4GCC1_YEREN</name>
<evidence type="ECO:0000256" key="1">
    <source>
        <dbReference type="SAM" id="Phobius"/>
    </source>
</evidence>
<keyword evidence="1" id="KW-0812">Transmembrane</keyword>
<dbReference type="Pfam" id="PF04550">
    <property type="entry name" value="Phage_holin_3_2"/>
    <property type="match status" value="1"/>
</dbReference>
<reference evidence="2 3" key="1">
    <citation type="submission" date="2017-11" db="EMBL/GenBank/DDBJ databases">
        <title>The complete genome sequence and comparative genome analysis of Yersinia enterocolitica strain LC20.</title>
        <authorList>
            <person name="Shi G."/>
            <person name="Su M."/>
            <person name="Liang J."/>
            <person name="Gu W."/>
            <person name="Xiao Y."/>
            <person name="Zhang Z."/>
            <person name="Qiu H."/>
            <person name="Duan R."/>
            <person name="Zhang Z."/>
            <person name="Li Y."/>
            <person name="Zhang X."/>
            <person name="Ling Y."/>
            <person name="Song L."/>
            <person name="Chen M."/>
            <person name="Zhao Y."/>
            <person name="Wu J."/>
            <person name="Jing H."/>
            <person name="Xiao J."/>
            <person name="Wang X."/>
        </authorList>
    </citation>
    <scope>NUCLEOTIDE SEQUENCE [LARGE SCALE GENOMIC DNA]</scope>
    <source>
        <strain evidence="2 3">LC20</strain>
    </source>
</reference>
<feature type="transmembrane region" description="Helical" evidence="1">
    <location>
        <begin position="67"/>
        <end position="89"/>
    </location>
</feature>
<gene>
    <name evidence="2" type="ORF">LC20_00387</name>
</gene>
<keyword evidence="1" id="KW-0472">Membrane</keyword>
<organism evidence="2 3">
    <name type="scientific">Yersinia enterocolitica LC20</name>
    <dbReference type="NCBI Taxonomy" id="1443113"/>
    <lineage>
        <taxon>Bacteria</taxon>
        <taxon>Pseudomonadati</taxon>
        <taxon>Pseudomonadota</taxon>
        <taxon>Gammaproteobacteria</taxon>
        <taxon>Enterobacterales</taxon>
        <taxon>Yersiniaceae</taxon>
        <taxon>Yersinia</taxon>
    </lineage>
</organism>
<protein>
    <submittedName>
        <fullName evidence="2">Holin</fullName>
    </submittedName>
</protein>
<evidence type="ECO:0000313" key="3">
    <source>
        <dbReference type="Proteomes" id="UP000230961"/>
    </source>
</evidence>
<keyword evidence="1" id="KW-1133">Transmembrane helix</keyword>
<dbReference type="KEGG" id="yel:LC20_00387"/>
<evidence type="ECO:0000313" key="2">
    <source>
        <dbReference type="EMBL" id="AHM71643.1"/>
    </source>
</evidence>
<proteinExistence type="predicted"/>
<dbReference type="InterPro" id="IPR007633">
    <property type="entry name" value="Phage_P2_Holin"/>
</dbReference>
<dbReference type="Proteomes" id="UP000230961">
    <property type="component" value="Chromosome"/>
</dbReference>
<sequence>MHMPNGETSFIRIVLMLGGIGAFISLAKVLVGNEAITPRLIVGRTILGSGTSLLAGMALIHFPDIHILALIGVAAALGIIGSSVIELALTRLLTRYLGRLKKGSES</sequence>
<feature type="transmembrane region" description="Helical" evidence="1">
    <location>
        <begin position="12"/>
        <end position="30"/>
    </location>
</feature>